<reference evidence="1 2" key="1">
    <citation type="journal article" date="2014" name="Nature">
        <title>The genome of the recently domesticated crop plant sugar beet (Beta vulgaris).</title>
        <authorList>
            <person name="Dohm J.C."/>
            <person name="Minoche A.E."/>
            <person name="Holtgrawe D."/>
            <person name="Capella-Gutierrez S."/>
            <person name="Zakrzewski F."/>
            <person name="Tafer H."/>
            <person name="Rupp O."/>
            <person name="Sorensen T.R."/>
            <person name="Stracke R."/>
            <person name="Reinhardt R."/>
            <person name="Goesmann A."/>
            <person name="Kraft T."/>
            <person name="Schulz B."/>
            <person name="Stadler P.F."/>
            <person name="Schmidt T."/>
            <person name="Gabaldon T."/>
            <person name="Lehrach H."/>
            <person name="Weisshaar B."/>
            <person name="Himmelbauer H."/>
        </authorList>
    </citation>
    <scope>NUCLEOTIDE SEQUENCE [LARGE SCALE GENOMIC DNA]</scope>
    <source>
        <tissue evidence="1">Taproot</tissue>
    </source>
</reference>
<organism evidence="1 2">
    <name type="scientific">Beta vulgaris subsp. vulgaris</name>
    <name type="common">Beet</name>
    <dbReference type="NCBI Taxonomy" id="3555"/>
    <lineage>
        <taxon>Eukaryota</taxon>
        <taxon>Viridiplantae</taxon>
        <taxon>Streptophyta</taxon>
        <taxon>Embryophyta</taxon>
        <taxon>Tracheophyta</taxon>
        <taxon>Spermatophyta</taxon>
        <taxon>Magnoliopsida</taxon>
        <taxon>eudicotyledons</taxon>
        <taxon>Gunneridae</taxon>
        <taxon>Pentapetalae</taxon>
        <taxon>Caryophyllales</taxon>
        <taxon>Chenopodiaceae</taxon>
        <taxon>Betoideae</taxon>
        <taxon>Beta</taxon>
    </lineage>
</organism>
<feature type="non-terminal residue" evidence="1">
    <location>
        <position position="105"/>
    </location>
</feature>
<gene>
    <name evidence="1" type="ORF">BVRB_039350</name>
</gene>
<feature type="non-terminal residue" evidence="1">
    <location>
        <position position="1"/>
    </location>
</feature>
<keyword evidence="2" id="KW-1185">Reference proteome</keyword>
<name>A0A0J8BHB1_BETVV</name>
<dbReference type="EMBL" id="KQ114540">
    <property type="protein sequence ID" value="KMS65110.1"/>
    <property type="molecule type" value="Genomic_DNA"/>
</dbReference>
<evidence type="ECO:0000313" key="1">
    <source>
        <dbReference type="EMBL" id="KMS65110.1"/>
    </source>
</evidence>
<dbReference type="Proteomes" id="UP000035740">
    <property type="component" value="Unassembled WGS sequence"/>
</dbReference>
<proteinExistence type="predicted"/>
<evidence type="ECO:0000313" key="2">
    <source>
        <dbReference type="Proteomes" id="UP000035740"/>
    </source>
</evidence>
<dbReference type="AlphaFoldDB" id="A0A0J8BHB1"/>
<dbReference type="Gramene" id="KMS65110">
    <property type="protein sequence ID" value="KMS65110"/>
    <property type="gene ID" value="BVRB_039350"/>
</dbReference>
<accession>A0A0J8BHB1</accession>
<protein>
    <submittedName>
        <fullName evidence="1">Uncharacterized protein</fullName>
    </submittedName>
</protein>
<sequence length="105" mass="10450">AVGGGVHAGGVGVQAGRGGLEAVGGGLEAGGGGVHVVGGGVHAGGGVLEAGGGVVNKDDLEIHVEGEVGEFTRYQVFETWEHTLIDEGHEIPMSPINEMEDPEDL</sequence>